<evidence type="ECO:0000256" key="5">
    <source>
        <dbReference type="SAM" id="MobiDB-lite"/>
    </source>
</evidence>
<feature type="compositionally biased region" description="Acidic residues" evidence="5">
    <location>
        <begin position="241"/>
        <end position="255"/>
    </location>
</feature>
<keyword evidence="3" id="KW-0496">Mitochondrion</keyword>
<protein>
    <recommendedName>
        <fullName evidence="6">NADH:ubiquinone oxidoreductase intermediate-associated protein 30 domain-containing protein</fullName>
    </recommendedName>
</protein>
<evidence type="ECO:0000256" key="1">
    <source>
        <dbReference type="ARBA" id="ARBA00004173"/>
    </source>
</evidence>
<evidence type="ECO:0000256" key="3">
    <source>
        <dbReference type="ARBA" id="ARBA00023128"/>
    </source>
</evidence>
<dbReference type="GO" id="GO:0032981">
    <property type="term" value="P:mitochondrial respiratory chain complex I assembly"/>
    <property type="evidence" value="ECO:0007669"/>
    <property type="project" value="TreeGrafter"/>
</dbReference>
<comment type="similarity">
    <text evidence="2">Belongs to the CIA30 family.</text>
</comment>
<comment type="caution">
    <text evidence="7">The sequence shown here is derived from an EMBL/GenBank/DDBJ whole genome shotgun (WGS) entry which is preliminary data.</text>
</comment>
<dbReference type="PANTHER" id="PTHR13194:SF18">
    <property type="entry name" value="COMPLEX I INTERMEDIATE-ASSOCIATED PROTEIN 30, MITOCHONDRIAL"/>
    <property type="match status" value="1"/>
</dbReference>
<evidence type="ECO:0000256" key="2">
    <source>
        <dbReference type="ARBA" id="ARBA00007884"/>
    </source>
</evidence>
<evidence type="ECO:0000313" key="7">
    <source>
        <dbReference type="EMBL" id="DAZ95109.1"/>
    </source>
</evidence>
<feature type="domain" description="NADH:ubiquinone oxidoreductase intermediate-associated protein 30" evidence="6">
    <location>
        <begin position="34"/>
        <end position="224"/>
    </location>
</feature>
<name>A0AAV2YP11_9STRA</name>
<accession>A0AAV2YP11</accession>
<organism evidence="7 8">
    <name type="scientific">Lagenidium giganteum</name>
    <dbReference type="NCBI Taxonomy" id="4803"/>
    <lineage>
        <taxon>Eukaryota</taxon>
        <taxon>Sar</taxon>
        <taxon>Stramenopiles</taxon>
        <taxon>Oomycota</taxon>
        <taxon>Peronosporomycetes</taxon>
        <taxon>Pythiales</taxon>
        <taxon>Pythiaceae</taxon>
    </lineage>
</organism>
<dbReference type="GO" id="GO:0005739">
    <property type="term" value="C:mitochondrion"/>
    <property type="evidence" value="ECO:0007669"/>
    <property type="project" value="UniProtKB-SubCell"/>
</dbReference>
<reference evidence="7" key="2">
    <citation type="journal article" date="2023" name="Microbiol Resour">
        <title>Decontamination and Annotation of the Draft Genome Sequence of the Oomycete Lagenidium giganteum ARSEF 373.</title>
        <authorList>
            <person name="Morgan W.R."/>
            <person name="Tartar A."/>
        </authorList>
    </citation>
    <scope>NUCLEOTIDE SEQUENCE</scope>
    <source>
        <strain evidence="7">ARSEF 373</strain>
    </source>
</reference>
<keyword evidence="4" id="KW-0143">Chaperone</keyword>
<dbReference type="InterPro" id="IPR039131">
    <property type="entry name" value="NDUFAF1"/>
</dbReference>
<dbReference type="EMBL" id="DAKRPA010000217">
    <property type="protein sequence ID" value="DAZ95109.1"/>
    <property type="molecule type" value="Genomic_DNA"/>
</dbReference>
<reference evidence="7" key="1">
    <citation type="submission" date="2022-11" db="EMBL/GenBank/DDBJ databases">
        <authorList>
            <person name="Morgan W.R."/>
            <person name="Tartar A."/>
        </authorList>
    </citation>
    <scope>NUCLEOTIDE SEQUENCE</scope>
    <source>
        <strain evidence="7">ARSEF 373</strain>
    </source>
</reference>
<evidence type="ECO:0000256" key="4">
    <source>
        <dbReference type="ARBA" id="ARBA00023186"/>
    </source>
</evidence>
<dbReference type="AlphaFoldDB" id="A0AAV2YP11"/>
<dbReference type="GO" id="GO:0006120">
    <property type="term" value="P:mitochondrial electron transport, NADH to ubiquinone"/>
    <property type="evidence" value="ECO:0007669"/>
    <property type="project" value="TreeGrafter"/>
</dbReference>
<dbReference type="Proteomes" id="UP001146120">
    <property type="component" value="Unassembled WGS sequence"/>
</dbReference>
<dbReference type="Pfam" id="PF08547">
    <property type="entry name" value="CIA30"/>
    <property type="match status" value="1"/>
</dbReference>
<proteinExistence type="inferred from homology"/>
<dbReference type="InterPro" id="IPR008979">
    <property type="entry name" value="Galactose-bd-like_sf"/>
</dbReference>
<sequence>MSFLRKTIVSVESAILSSRQSLGLLKVEAEKDIFTFNARDATREWIASSDRSIGGGSKCQWGFYHGNTREQDGDATVSSEEGMITTVNKDDNVPSAVFSGNLSLACQPTEAGIIRSGYCAVRGALPAGLHFHGYKGIGMRIMTDGREYRMNLQTESWNPLNLYMGFLRTPANEWVDVELPFDDFMLTAKGYYKFNDPTKLDPSKLKSIGFAIADQKEGDFELRIQWIKALHELDQPSKSSEDDDEDDDNDNFESR</sequence>
<dbReference type="PANTHER" id="PTHR13194">
    <property type="entry name" value="COMPLEX I INTERMEDIATE-ASSOCIATED PROTEIN 30"/>
    <property type="match status" value="1"/>
</dbReference>
<dbReference type="InterPro" id="IPR013857">
    <property type="entry name" value="NADH-UbQ_OxRdtase-assoc_prot30"/>
</dbReference>
<feature type="region of interest" description="Disordered" evidence="5">
    <location>
        <begin position="234"/>
        <end position="255"/>
    </location>
</feature>
<dbReference type="GO" id="GO:0051082">
    <property type="term" value="F:unfolded protein binding"/>
    <property type="evidence" value="ECO:0007669"/>
    <property type="project" value="TreeGrafter"/>
</dbReference>
<evidence type="ECO:0000313" key="8">
    <source>
        <dbReference type="Proteomes" id="UP001146120"/>
    </source>
</evidence>
<keyword evidence="8" id="KW-1185">Reference proteome</keyword>
<dbReference type="SUPFAM" id="SSF49785">
    <property type="entry name" value="Galactose-binding domain-like"/>
    <property type="match status" value="1"/>
</dbReference>
<comment type="subcellular location">
    <subcellularLocation>
        <location evidence="1">Mitochondrion</location>
    </subcellularLocation>
</comment>
<evidence type="ECO:0000259" key="6">
    <source>
        <dbReference type="Pfam" id="PF08547"/>
    </source>
</evidence>
<gene>
    <name evidence="7" type="ORF">N0F65_009740</name>
</gene>